<accession>A0AAX6G2E7</accession>
<dbReference type="InterPro" id="IPR036871">
    <property type="entry name" value="PX_dom_sf"/>
</dbReference>
<dbReference type="Pfam" id="PF00787">
    <property type="entry name" value="PX"/>
    <property type="match status" value="1"/>
</dbReference>
<reference evidence="3" key="2">
    <citation type="submission" date="2023-04" db="EMBL/GenBank/DDBJ databases">
        <authorList>
            <person name="Bruccoleri R.E."/>
            <person name="Oakeley E.J."/>
            <person name="Faust A.-M."/>
            <person name="Dessus-Babus S."/>
            <person name="Altorfer M."/>
            <person name="Burckhardt D."/>
            <person name="Oertli M."/>
            <person name="Naumann U."/>
            <person name="Petersen F."/>
            <person name="Wong J."/>
        </authorList>
    </citation>
    <scope>NUCLEOTIDE SEQUENCE</scope>
    <source>
        <strain evidence="3">GSM-AAB239-AS_SAM_17_03QT</strain>
        <tissue evidence="3">Leaf</tissue>
    </source>
</reference>
<dbReference type="Gene3D" id="1.20.1270.60">
    <property type="entry name" value="Arfaptin homology (AH) domain/BAR domain"/>
    <property type="match status" value="1"/>
</dbReference>
<dbReference type="GO" id="GO:0035091">
    <property type="term" value="F:phosphatidylinositol binding"/>
    <property type="evidence" value="ECO:0007669"/>
    <property type="project" value="InterPro"/>
</dbReference>
<dbReference type="Gene3D" id="3.30.1520.10">
    <property type="entry name" value="Phox-like domain"/>
    <property type="match status" value="1"/>
</dbReference>
<evidence type="ECO:0000256" key="1">
    <source>
        <dbReference type="SAM" id="MobiDB-lite"/>
    </source>
</evidence>
<proteinExistence type="predicted"/>
<dbReference type="AlphaFoldDB" id="A0AAX6G2E7"/>
<evidence type="ECO:0000313" key="4">
    <source>
        <dbReference type="Proteomes" id="UP001140949"/>
    </source>
</evidence>
<dbReference type="SUPFAM" id="SSF64268">
    <property type="entry name" value="PX domain"/>
    <property type="match status" value="1"/>
</dbReference>
<dbReference type="SMART" id="SM00312">
    <property type="entry name" value="PX"/>
    <property type="match status" value="1"/>
</dbReference>
<dbReference type="GO" id="GO:0016020">
    <property type="term" value="C:membrane"/>
    <property type="evidence" value="ECO:0007669"/>
    <property type="project" value="UniProtKB-ARBA"/>
</dbReference>
<evidence type="ECO:0000313" key="3">
    <source>
        <dbReference type="EMBL" id="KAJ6822889.1"/>
    </source>
</evidence>
<dbReference type="PROSITE" id="PS50195">
    <property type="entry name" value="PX"/>
    <property type="match status" value="1"/>
</dbReference>
<reference evidence="3" key="1">
    <citation type="journal article" date="2023" name="GigaByte">
        <title>Genome assembly of the bearded iris, Iris pallida Lam.</title>
        <authorList>
            <person name="Bruccoleri R.E."/>
            <person name="Oakeley E.J."/>
            <person name="Faust A.M.E."/>
            <person name="Altorfer M."/>
            <person name="Dessus-Babus S."/>
            <person name="Burckhardt D."/>
            <person name="Oertli M."/>
            <person name="Naumann U."/>
            <person name="Petersen F."/>
            <person name="Wong J."/>
        </authorList>
    </citation>
    <scope>NUCLEOTIDE SEQUENCE</scope>
    <source>
        <strain evidence="3">GSM-AAB239-AS_SAM_17_03QT</strain>
    </source>
</reference>
<comment type="caution">
    <text evidence="3">The sequence shown here is derived from an EMBL/GenBank/DDBJ whole genome shotgun (WGS) entry which is preliminary data.</text>
</comment>
<dbReference type="GO" id="GO:0005768">
    <property type="term" value="C:endosome"/>
    <property type="evidence" value="ECO:0007669"/>
    <property type="project" value="UniProtKB-ARBA"/>
</dbReference>
<dbReference type="InterPro" id="IPR015404">
    <property type="entry name" value="Vps5_C"/>
</dbReference>
<organism evidence="3 4">
    <name type="scientific">Iris pallida</name>
    <name type="common">Sweet iris</name>
    <dbReference type="NCBI Taxonomy" id="29817"/>
    <lineage>
        <taxon>Eukaryota</taxon>
        <taxon>Viridiplantae</taxon>
        <taxon>Streptophyta</taxon>
        <taxon>Embryophyta</taxon>
        <taxon>Tracheophyta</taxon>
        <taxon>Spermatophyta</taxon>
        <taxon>Magnoliopsida</taxon>
        <taxon>Liliopsida</taxon>
        <taxon>Asparagales</taxon>
        <taxon>Iridaceae</taxon>
        <taxon>Iridoideae</taxon>
        <taxon>Irideae</taxon>
        <taxon>Iris</taxon>
    </lineage>
</organism>
<name>A0AAX6G2E7_IRIPA</name>
<dbReference type="InterPro" id="IPR027267">
    <property type="entry name" value="AH/BAR_dom_sf"/>
</dbReference>
<dbReference type="InterPro" id="IPR044279">
    <property type="entry name" value="SNX2A/B"/>
</dbReference>
<dbReference type="PANTHER" id="PTHR46757">
    <property type="entry name" value="SORTING NEXIN-RELATED"/>
    <property type="match status" value="1"/>
</dbReference>
<sequence length="476" mass="53745">MIHAESPSAEEDLATVHLSDPPSIYESAMSSVRSPPSPPYDTPSLFRAITVTDPRREIEAANPLPGSTSFVTYSVTSSDHHHQALSVRRRFRDFVTLADRLSASHRGLFVPPRPDKSTVESQTTAQPGEFLERRRAALERYLRRLAEHPVLGRSEDLRVFLRAEGRLPMAGPTDVASRMLDGAVRLPRQLMGEERPAAEEAAQPARSGRDLLRIFKEMRQAVVNEIGGARPAAAVEEDREFLERKERVQDFEQRLSTASQQAEMLVKCQHDLEETMGELGLAFIKLLKFENEEATCDSQRVRAVEAKRVATAAVKASRYYRELNAQTVKHLDTLHDYLGLMLAIRAAFSDRSNAQLTVQTLMSDLSSLHGRAEKLEAASSKIFGGDESRIRKLEEIRKTIRVTEEAKVCAVREYEKIKENNRCEFERLDVERPQDFLSMLKGFVQAQVGYAEKIANVWENIAEETRHYATDRTLSV</sequence>
<feature type="region of interest" description="Disordered" evidence="1">
    <location>
        <begin position="1"/>
        <end position="20"/>
    </location>
</feature>
<dbReference type="Proteomes" id="UP001140949">
    <property type="component" value="Unassembled WGS sequence"/>
</dbReference>
<protein>
    <submittedName>
        <fullName evidence="3">Sorting nexin 2B-like</fullName>
    </submittedName>
</protein>
<evidence type="ECO:0000259" key="2">
    <source>
        <dbReference type="PROSITE" id="PS50195"/>
    </source>
</evidence>
<gene>
    <name evidence="3" type="ORF">M6B38_385605</name>
</gene>
<dbReference type="InterPro" id="IPR001683">
    <property type="entry name" value="PX_dom"/>
</dbReference>
<feature type="domain" description="PX" evidence="2">
    <location>
        <begin position="51"/>
        <end position="168"/>
    </location>
</feature>
<feature type="region of interest" description="Disordered" evidence="1">
    <location>
        <begin position="108"/>
        <end position="128"/>
    </location>
</feature>
<dbReference type="CDD" id="cd07596">
    <property type="entry name" value="BAR_SNX"/>
    <property type="match status" value="1"/>
</dbReference>
<dbReference type="EMBL" id="JANAVB010023800">
    <property type="protein sequence ID" value="KAJ6822889.1"/>
    <property type="molecule type" value="Genomic_DNA"/>
</dbReference>
<dbReference type="PANTHER" id="PTHR46757:SF2">
    <property type="entry name" value="OS05G0346100 PROTEIN"/>
    <property type="match status" value="1"/>
</dbReference>
<keyword evidence="4" id="KW-1185">Reference proteome</keyword>
<dbReference type="Pfam" id="PF09325">
    <property type="entry name" value="Vps5"/>
    <property type="match status" value="1"/>
</dbReference>